<feature type="active site" description="O-(5'-phospho-DNA)-serine intermediate" evidence="4">
    <location>
        <position position="9"/>
    </location>
</feature>
<dbReference type="PROSITE" id="PS51736">
    <property type="entry name" value="RECOMBINASES_3"/>
    <property type="match status" value="1"/>
</dbReference>
<dbReference type="PANTHER" id="PTHR30461:SF19">
    <property type="entry name" value="SITE-SPECIFIC RECOMBINASE RESOLVASE FAMILY"/>
    <property type="match status" value="1"/>
</dbReference>
<dbReference type="InterPro" id="IPR006119">
    <property type="entry name" value="Resolv_N"/>
</dbReference>
<evidence type="ECO:0000313" key="6">
    <source>
        <dbReference type="EMBL" id="MBM0649638.1"/>
    </source>
</evidence>
<dbReference type="InterPro" id="IPR006118">
    <property type="entry name" value="Recombinase_CS"/>
</dbReference>
<comment type="caution">
    <text evidence="6">The sequence shown here is derived from an EMBL/GenBank/DDBJ whole genome shotgun (WGS) entry which is preliminary data.</text>
</comment>
<dbReference type="SUPFAM" id="SSF46894">
    <property type="entry name" value="C-terminal effector domain of the bipartite response regulators"/>
    <property type="match status" value="1"/>
</dbReference>
<dbReference type="InterPro" id="IPR036388">
    <property type="entry name" value="WH-like_DNA-bd_sf"/>
</dbReference>
<proteinExistence type="predicted"/>
<accession>A0ABS1YU81</accession>
<evidence type="ECO:0000256" key="1">
    <source>
        <dbReference type="ARBA" id="ARBA00022908"/>
    </source>
</evidence>
<dbReference type="CDD" id="cd03768">
    <property type="entry name" value="SR_ResInv"/>
    <property type="match status" value="1"/>
</dbReference>
<sequence length="210" mass="24200">MVYGYIRVSTDRQTVENQRYEIKNFCKKNDMKIDGWISDEGISGTKDPEKRELGKLLTKVKSGDYILCSELSRLGRSLMMIMAILNECSKKKVNIWTIKDNYRLDNDISSAVIAFAYGLSAQIERQLISQRTKEALARKKAEGVFIGRPKGSLSKKVKLTGNEDKIRKYIKQGMSQREISLKLKVSKGTVNRFIKREKLHQYKKINENIL</sequence>
<dbReference type="InterPro" id="IPR050639">
    <property type="entry name" value="SSR_resolvase"/>
</dbReference>
<protein>
    <submittedName>
        <fullName evidence="6">Master DNA invertase Mpi family serine-type recombinase</fullName>
    </submittedName>
</protein>
<dbReference type="SUPFAM" id="SSF53041">
    <property type="entry name" value="Resolvase-like"/>
    <property type="match status" value="1"/>
</dbReference>
<dbReference type="NCBIfam" id="NF009949">
    <property type="entry name" value="PRK13413.1"/>
    <property type="match status" value="1"/>
</dbReference>
<dbReference type="InterPro" id="IPR036162">
    <property type="entry name" value="Resolvase-like_N_sf"/>
</dbReference>
<dbReference type="Gene3D" id="3.40.50.1390">
    <property type="entry name" value="Resolvase, N-terminal catalytic domain"/>
    <property type="match status" value="1"/>
</dbReference>
<dbReference type="RefSeq" id="WP_203094382.1">
    <property type="nucleotide sequence ID" value="NZ_JAESPH010000022.1"/>
</dbReference>
<name>A0ABS1YU81_9FLAO</name>
<dbReference type="PANTHER" id="PTHR30461">
    <property type="entry name" value="DNA-INVERTASE FROM LAMBDOID PROPHAGE"/>
    <property type="match status" value="1"/>
</dbReference>
<evidence type="ECO:0000256" key="2">
    <source>
        <dbReference type="ARBA" id="ARBA00023125"/>
    </source>
</evidence>
<dbReference type="Proteomes" id="UP000603506">
    <property type="component" value="Unassembled WGS sequence"/>
</dbReference>
<evidence type="ECO:0000313" key="7">
    <source>
        <dbReference type="Proteomes" id="UP000603506"/>
    </source>
</evidence>
<dbReference type="PROSITE" id="PS00397">
    <property type="entry name" value="RECOMBINASES_1"/>
    <property type="match status" value="1"/>
</dbReference>
<evidence type="ECO:0000256" key="3">
    <source>
        <dbReference type="ARBA" id="ARBA00023172"/>
    </source>
</evidence>
<evidence type="ECO:0000256" key="4">
    <source>
        <dbReference type="PROSITE-ProRule" id="PRU10137"/>
    </source>
</evidence>
<evidence type="ECO:0000259" key="5">
    <source>
        <dbReference type="PROSITE" id="PS51736"/>
    </source>
</evidence>
<keyword evidence="2" id="KW-0238">DNA-binding</keyword>
<keyword evidence="1" id="KW-0229">DNA integration</keyword>
<keyword evidence="3" id="KW-0233">DNA recombination</keyword>
<dbReference type="SMART" id="SM00857">
    <property type="entry name" value="Resolvase"/>
    <property type="match status" value="1"/>
</dbReference>
<reference evidence="6 7" key="1">
    <citation type="submission" date="2021-01" db="EMBL/GenBank/DDBJ databases">
        <title>Evidence that Capnocytophaga endodontalis is a later homotypic synonym for Capnocytophaga genospecies AHN8471, and request for opinion on proposed recognition of strain AHN8471 as type strain of the species.</title>
        <authorList>
            <person name="Nicholson A.C."/>
            <person name="Hopper C.L."/>
            <person name="Gulvik C.A."/>
            <person name="Mcquiston J.R."/>
            <person name="Lau E.F."/>
        </authorList>
    </citation>
    <scope>NUCLEOTIDE SEQUENCE [LARGE SCALE GENOMIC DNA]</scope>
    <source>
        <strain evidence="6 7">AHN9576</strain>
    </source>
</reference>
<feature type="domain" description="Resolvase/invertase-type recombinase catalytic" evidence="5">
    <location>
        <begin position="1"/>
        <end position="143"/>
    </location>
</feature>
<dbReference type="Gene3D" id="1.10.10.10">
    <property type="entry name" value="Winged helix-like DNA-binding domain superfamily/Winged helix DNA-binding domain"/>
    <property type="match status" value="1"/>
</dbReference>
<dbReference type="EMBL" id="JAEUAH010000002">
    <property type="protein sequence ID" value="MBM0649638.1"/>
    <property type="molecule type" value="Genomic_DNA"/>
</dbReference>
<keyword evidence="7" id="KW-1185">Reference proteome</keyword>
<dbReference type="InterPro" id="IPR016032">
    <property type="entry name" value="Sig_transdc_resp-reg_C-effctor"/>
</dbReference>
<dbReference type="Pfam" id="PF00239">
    <property type="entry name" value="Resolvase"/>
    <property type="match status" value="1"/>
</dbReference>
<gene>
    <name evidence="6" type="ORF">JNB19_02510</name>
</gene>
<organism evidence="6 7">
    <name type="scientific">Capnocytophaga genosp. AHN8471</name>
    <dbReference type="NCBI Taxonomy" id="327574"/>
    <lineage>
        <taxon>Bacteria</taxon>
        <taxon>Pseudomonadati</taxon>
        <taxon>Bacteroidota</taxon>
        <taxon>Flavobacteriia</taxon>
        <taxon>Flavobacteriales</taxon>
        <taxon>Flavobacteriaceae</taxon>
        <taxon>Capnocytophaga</taxon>
    </lineage>
</organism>